<dbReference type="InParanoid" id="A0A068VBB0"/>
<evidence type="ECO:0000313" key="1">
    <source>
        <dbReference type="EMBL" id="CDP18016.1"/>
    </source>
</evidence>
<dbReference type="PANTHER" id="PTHR48435:SF1">
    <property type="entry name" value="POLYPROTEIN"/>
    <property type="match status" value="1"/>
</dbReference>
<organism evidence="1 2">
    <name type="scientific">Coffea canephora</name>
    <name type="common">Robusta coffee</name>
    <dbReference type="NCBI Taxonomy" id="49390"/>
    <lineage>
        <taxon>Eukaryota</taxon>
        <taxon>Viridiplantae</taxon>
        <taxon>Streptophyta</taxon>
        <taxon>Embryophyta</taxon>
        <taxon>Tracheophyta</taxon>
        <taxon>Spermatophyta</taxon>
        <taxon>Magnoliopsida</taxon>
        <taxon>eudicotyledons</taxon>
        <taxon>Gunneridae</taxon>
        <taxon>Pentapetalae</taxon>
        <taxon>asterids</taxon>
        <taxon>lamiids</taxon>
        <taxon>Gentianales</taxon>
        <taxon>Rubiaceae</taxon>
        <taxon>Ixoroideae</taxon>
        <taxon>Gardenieae complex</taxon>
        <taxon>Bertiereae - Coffeeae clade</taxon>
        <taxon>Coffeeae</taxon>
        <taxon>Coffea</taxon>
    </lineage>
</organism>
<dbReference type="PANTHER" id="PTHR48435">
    <property type="entry name" value="POLYPROTEIN"/>
    <property type="match status" value="1"/>
</dbReference>
<sequence length="508" mass="57650">MVYRVQNHALDLVVPAGENALLIRVDEKNSACCTHVPRQISKSDPITLLLDSWITDYESLHTQSNEPLEFSLSRISQTKEGRTSIAFDHSHLKSKNNTLSILFAEENCKKSCILQDIIQYFDTNRDAVYYFQDPISGHIYFDTCTNCEECLLAEQLECDVLDLYSKKNRSKRSKPIDLVPFEPRPCKPDPEPRQLDADDFTSCRSSFDGYEIPTSWKQTQEWKPVQTVQTQKFSIPTFEPMASAQPTECFMFQEADFPPLESFVKNDFKHTPKIQTPAPVILPTGETQRTNLADEVLNWQIENSLVQNIALTTIHHNVSEVHKKVNHIDTTVSSGFGTIPLRNWPTPFYFGNITTPNPSVFFPDQPQPASKPFDIAAIEAEQRKAEEDKKRKAKVIADQPVASLMYTANEATKVYDNPFSSMLEDLQQDSVPYITTYTKTSDPVSPESESSEDTLLDTRFTKYQHACIATVETTLNVGTIFVTLFPNFNMSLADPHLLDTLRGRSVNH</sequence>
<dbReference type="Gramene" id="CDP18016">
    <property type="protein sequence ID" value="CDP18016"/>
    <property type="gene ID" value="GSCOC_T00008915001"/>
</dbReference>
<name>A0A068VBB0_COFCA</name>
<evidence type="ECO:0000313" key="2">
    <source>
        <dbReference type="Proteomes" id="UP000295252"/>
    </source>
</evidence>
<dbReference type="OrthoDB" id="1747449at2759"/>
<reference evidence="2" key="1">
    <citation type="journal article" date="2014" name="Science">
        <title>The coffee genome provides insight into the convergent evolution of caffeine biosynthesis.</title>
        <authorList>
            <person name="Denoeud F."/>
            <person name="Carretero-Paulet L."/>
            <person name="Dereeper A."/>
            <person name="Droc G."/>
            <person name="Guyot R."/>
            <person name="Pietrella M."/>
            <person name="Zheng C."/>
            <person name="Alberti A."/>
            <person name="Anthony F."/>
            <person name="Aprea G."/>
            <person name="Aury J.M."/>
            <person name="Bento P."/>
            <person name="Bernard M."/>
            <person name="Bocs S."/>
            <person name="Campa C."/>
            <person name="Cenci A."/>
            <person name="Combes M.C."/>
            <person name="Crouzillat D."/>
            <person name="Da Silva C."/>
            <person name="Daddiego L."/>
            <person name="De Bellis F."/>
            <person name="Dussert S."/>
            <person name="Garsmeur O."/>
            <person name="Gayraud T."/>
            <person name="Guignon V."/>
            <person name="Jahn K."/>
            <person name="Jamilloux V."/>
            <person name="Joet T."/>
            <person name="Labadie K."/>
            <person name="Lan T."/>
            <person name="Leclercq J."/>
            <person name="Lepelley M."/>
            <person name="Leroy T."/>
            <person name="Li L.T."/>
            <person name="Librado P."/>
            <person name="Lopez L."/>
            <person name="Munoz A."/>
            <person name="Noel B."/>
            <person name="Pallavicini A."/>
            <person name="Perrotta G."/>
            <person name="Poncet V."/>
            <person name="Pot D."/>
            <person name="Priyono X."/>
            <person name="Rigoreau M."/>
            <person name="Rouard M."/>
            <person name="Rozas J."/>
            <person name="Tranchant-Dubreuil C."/>
            <person name="VanBuren R."/>
            <person name="Zhang Q."/>
            <person name="Andrade A.C."/>
            <person name="Argout X."/>
            <person name="Bertrand B."/>
            <person name="de Kochko A."/>
            <person name="Graziosi G."/>
            <person name="Henry R.J."/>
            <person name="Jayarama X."/>
            <person name="Ming R."/>
            <person name="Nagai C."/>
            <person name="Rounsley S."/>
            <person name="Sankoff D."/>
            <person name="Giuliano G."/>
            <person name="Albert V.A."/>
            <person name="Wincker P."/>
            <person name="Lashermes P."/>
        </authorList>
    </citation>
    <scope>NUCLEOTIDE SEQUENCE [LARGE SCALE GENOMIC DNA]</scope>
    <source>
        <strain evidence="2">cv. DH200-94</strain>
    </source>
</reference>
<accession>A0A068VBB0</accession>
<keyword evidence="2" id="KW-1185">Reference proteome</keyword>
<dbReference type="EMBL" id="HG739281">
    <property type="protein sequence ID" value="CDP18016.1"/>
    <property type="molecule type" value="Genomic_DNA"/>
</dbReference>
<proteinExistence type="predicted"/>
<dbReference type="AlphaFoldDB" id="A0A068VBB0"/>
<protein>
    <submittedName>
        <fullName evidence="1">Uncharacterized protein</fullName>
    </submittedName>
</protein>
<dbReference type="InterPro" id="IPR053098">
    <property type="entry name" value="Petuviruses_polyprotein"/>
</dbReference>
<dbReference type="PhylomeDB" id="A0A068VBB0"/>
<dbReference type="Proteomes" id="UP000295252">
    <property type="component" value="Chromosome VI"/>
</dbReference>
<gene>
    <name evidence="1" type="ORF">GSCOC_T00008915001</name>
</gene>